<evidence type="ECO:0000313" key="4">
    <source>
        <dbReference type="EMBL" id="KAF6166538.1"/>
    </source>
</evidence>
<accession>A0A7J7NI06</accession>
<feature type="repeat" description="PPR" evidence="2">
    <location>
        <begin position="705"/>
        <end position="739"/>
    </location>
</feature>
<feature type="domain" description="PROP1-like PPR" evidence="3">
    <location>
        <begin position="638"/>
        <end position="789"/>
    </location>
</feature>
<dbReference type="PANTHER" id="PTHR47935:SF1">
    <property type="entry name" value="PENTATRICOPEPTIDE REPEAT-CONTAINING PROTEIN MRL1, CHLOROPLASTIC"/>
    <property type="match status" value="1"/>
</dbReference>
<dbReference type="NCBIfam" id="TIGR00756">
    <property type="entry name" value="PPR"/>
    <property type="match status" value="4"/>
</dbReference>
<keyword evidence="1" id="KW-0677">Repeat</keyword>
<organism evidence="4 5">
    <name type="scientific">Kingdonia uniflora</name>
    <dbReference type="NCBI Taxonomy" id="39325"/>
    <lineage>
        <taxon>Eukaryota</taxon>
        <taxon>Viridiplantae</taxon>
        <taxon>Streptophyta</taxon>
        <taxon>Embryophyta</taxon>
        <taxon>Tracheophyta</taxon>
        <taxon>Spermatophyta</taxon>
        <taxon>Magnoliopsida</taxon>
        <taxon>Ranunculales</taxon>
        <taxon>Circaeasteraceae</taxon>
        <taxon>Kingdonia</taxon>
    </lineage>
</organism>
<dbReference type="Proteomes" id="UP000541444">
    <property type="component" value="Unassembled WGS sequence"/>
</dbReference>
<dbReference type="AlphaFoldDB" id="A0A7J7NI06"/>
<feature type="domain" description="PROP1-like PPR" evidence="3">
    <location>
        <begin position="460"/>
        <end position="631"/>
    </location>
</feature>
<feature type="repeat" description="PPR" evidence="2">
    <location>
        <begin position="740"/>
        <end position="774"/>
    </location>
</feature>
<feature type="repeat" description="PPR" evidence="2">
    <location>
        <begin position="528"/>
        <end position="562"/>
    </location>
</feature>
<dbReference type="EMBL" id="JACGCM010000786">
    <property type="protein sequence ID" value="KAF6166538.1"/>
    <property type="molecule type" value="Genomic_DNA"/>
</dbReference>
<dbReference type="FunFam" id="1.25.40.10:FF:000542">
    <property type="entry name" value="Pentatricopeptide repeat-containing protein MRL1, chloroplastic isoform X1"/>
    <property type="match status" value="1"/>
</dbReference>
<feature type="repeat" description="PPR" evidence="2">
    <location>
        <begin position="493"/>
        <end position="527"/>
    </location>
</feature>
<sequence>MEVSLSAKPHGKLTLISSSSSPRFRYLQREFIGCNKCLKTYHLRPRRRKCVSLFQLQSQSPHPRFNNVSVSVSVSAYFEYAQPIIVIATTFSALTLLYITYNHNNNNRRRRRKDFDFNQLSTHKDRDSIGSLEITKQSKSHLKKSTKIGITNEEKPVVSSKSIPEEISGNGHLYEEREVHYQKNASNNEEALIGIASKSTGSDVISSNDSNTNLPHVVFGQWPELITEPVSSSSVKHALGETCRDKTLKKEELELQVSDYNVFVGRSSREEIYTFYKENQSGVRSLSEVGDLKTVSPYPILHKDGVSSLLLPNMLYGTKLPAESSHHASVYLEGKMPLECYKEGSSRKRKDFGNGGVFEGDVWEGLSPQKGQRNWSKFSLPNGRHADTKHDQSEYYSTYNRLLKDGRLADCIELLDLMEQQGLLDMDKIYHVKFFNTCKTQKAVKVAFRFTRLITNPTLSTFNMLLSVCANSQYSEGAFEVLQLVKEAGLKADCKLYTTLISTCAKSGKVDAMFEVFHEMVNAGVEPNVHTYGALIDGCARAGQVGKAFGAYGILRSKNVKPDRVVFNALITACGQSGAVDRAFDVLAEMATEPTPVNPDHVTVGALIKTCVQAGQCDRAREVYKMIHRYKIKGTPEVYTIAVNSCSQIGDLEFALSVYGDMIRNGVVPDEMFLSALIDVAGHAGKIDVAFEVLQEARTQGTKLGNVSHGSLMGACSNAKNWQKALELYEDLKAIKLRPTVSTMNALITALCHGDQLQKAVEVLTEMRNSGLRPNTITYSILLATSEKKNELELGSLLYSQAKRDRVVLNLTMYRCLIGMCLRKLEKAYSLGETVVSFNSGKPQLNNEWTLLALKVYREAIGARIVLTMEVFSLVLACLQFPHDTFSRSRLVEELGITADASCSNLSSLIDGFGEYDSRSFSLLEEAASLDIVPCVSLKESPIIVDARNLQIHTAEVYLLTVLKGLKHRLAAGAKLPNITIFLPVADKQILIPAGVRTVNLAGRVGQAVGALLRRLGLQYQGNESYGKIRINGISVKRWLQPKLGPPFSGKPAELNSSKMHLGKGIADQQRNIRTSNLSLDQIVER</sequence>
<feature type="repeat" description="PPR" evidence="2">
    <location>
        <begin position="635"/>
        <end position="669"/>
    </location>
</feature>
<gene>
    <name evidence="4" type="ORF">GIB67_005400</name>
</gene>
<evidence type="ECO:0000256" key="1">
    <source>
        <dbReference type="ARBA" id="ARBA00022737"/>
    </source>
</evidence>
<dbReference type="InterPro" id="IPR011990">
    <property type="entry name" value="TPR-like_helical_dom_sf"/>
</dbReference>
<keyword evidence="5" id="KW-1185">Reference proteome</keyword>
<comment type="caution">
    <text evidence="4">The sequence shown here is derived from an EMBL/GenBank/DDBJ whole genome shotgun (WGS) entry which is preliminary data.</text>
</comment>
<dbReference type="InterPro" id="IPR053303">
    <property type="entry name" value="Chloroplast_PPR"/>
</dbReference>
<dbReference type="OrthoDB" id="185373at2759"/>
<feature type="repeat" description="PPR" evidence="2">
    <location>
        <begin position="563"/>
        <end position="597"/>
    </location>
</feature>
<evidence type="ECO:0000256" key="2">
    <source>
        <dbReference type="PROSITE-ProRule" id="PRU00708"/>
    </source>
</evidence>
<evidence type="ECO:0000259" key="3">
    <source>
        <dbReference type="Pfam" id="PF17177"/>
    </source>
</evidence>
<evidence type="ECO:0000313" key="5">
    <source>
        <dbReference type="Proteomes" id="UP000541444"/>
    </source>
</evidence>
<dbReference type="InterPro" id="IPR033443">
    <property type="entry name" value="PROP1-like_PPR_dom"/>
</dbReference>
<dbReference type="FunFam" id="1.25.40.10:FF:000678">
    <property type="entry name" value="Pentatricopeptide repeat-containing protein MRL1 chloroplastic"/>
    <property type="match status" value="1"/>
</dbReference>
<dbReference type="FunFam" id="1.25.40.10:FF:002179">
    <property type="entry name" value="Pentatricopeptide repeat-containing protein MRL1, chloroplastic"/>
    <property type="match status" value="1"/>
</dbReference>
<dbReference type="InterPro" id="IPR002885">
    <property type="entry name" value="PPR_rpt"/>
</dbReference>
<dbReference type="PROSITE" id="PS51375">
    <property type="entry name" value="PPR"/>
    <property type="match status" value="6"/>
</dbReference>
<dbReference type="Pfam" id="PF17177">
    <property type="entry name" value="PPR_long"/>
    <property type="match status" value="2"/>
</dbReference>
<reference evidence="4 5" key="1">
    <citation type="journal article" date="2020" name="IScience">
        <title>Genome Sequencing of the Endangered Kingdonia uniflora (Circaeasteraceae, Ranunculales) Reveals Potential Mechanisms of Evolutionary Specialization.</title>
        <authorList>
            <person name="Sun Y."/>
            <person name="Deng T."/>
            <person name="Zhang A."/>
            <person name="Moore M.J."/>
            <person name="Landis J.B."/>
            <person name="Lin N."/>
            <person name="Zhang H."/>
            <person name="Zhang X."/>
            <person name="Huang J."/>
            <person name="Zhang X."/>
            <person name="Sun H."/>
            <person name="Wang H."/>
        </authorList>
    </citation>
    <scope>NUCLEOTIDE SEQUENCE [LARGE SCALE GENOMIC DNA]</scope>
    <source>
        <strain evidence="4">TB1705</strain>
        <tissue evidence="4">Leaf</tissue>
    </source>
</reference>
<proteinExistence type="predicted"/>
<dbReference type="PANTHER" id="PTHR47935">
    <property type="entry name" value="PENTATRICOPEPTIDE REPEAT-CONTAINING PROTEIN MRL1, CHLOROPLASTIC"/>
    <property type="match status" value="1"/>
</dbReference>
<protein>
    <recommendedName>
        <fullName evidence="3">PROP1-like PPR domain-containing protein</fullName>
    </recommendedName>
</protein>
<dbReference type="Gene3D" id="1.25.40.10">
    <property type="entry name" value="Tetratricopeptide repeat domain"/>
    <property type="match status" value="3"/>
</dbReference>
<name>A0A7J7NI06_9MAGN</name>